<dbReference type="EMBL" id="NIDE01000014">
    <property type="protein sequence ID" value="OWK38205.1"/>
    <property type="molecule type" value="Genomic_DNA"/>
</dbReference>
<gene>
    <name evidence="2" type="ORF">FRUB_07325</name>
</gene>
<comment type="caution">
    <text evidence="2">The sequence shown here is derived from an EMBL/GenBank/DDBJ whole genome shotgun (WGS) entry which is preliminary data.</text>
</comment>
<feature type="domain" description="Peptidase S9 prolyl oligopeptidase catalytic" evidence="1">
    <location>
        <begin position="158"/>
        <end position="278"/>
    </location>
</feature>
<dbReference type="InterPro" id="IPR001375">
    <property type="entry name" value="Peptidase_S9_cat"/>
</dbReference>
<evidence type="ECO:0000313" key="2">
    <source>
        <dbReference type="EMBL" id="OWK38205.1"/>
    </source>
</evidence>
<dbReference type="InterPro" id="IPR029058">
    <property type="entry name" value="AB_hydrolase_fold"/>
</dbReference>
<organism evidence="2 3">
    <name type="scientific">Fimbriiglobus ruber</name>
    <dbReference type="NCBI Taxonomy" id="1908690"/>
    <lineage>
        <taxon>Bacteria</taxon>
        <taxon>Pseudomonadati</taxon>
        <taxon>Planctomycetota</taxon>
        <taxon>Planctomycetia</taxon>
        <taxon>Gemmatales</taxon>
        <taxon>Gemmataceae</taxon>
        <taxon>Fimbriiglobus</taxon>
    </lineage>
</organism>
<dbReference type="GO" id="GO:0006508">
    <property type="term" value="P:proteolysis"/>
    <property type="evidence" value="ECO:0007669"/>
    <property type="project" value="InterPro"/>
</dbReference>
<sequence>MYSTAINLLVCTLLAPASPTTKGEITFAADGADVPERYRLPAHTFTYQRAPEYDLTYSGVAVDTLKFPSPVTSPDVENNTVYCEYFRPKKPGKYPAVIVLDIMDGAGVVSRGEAMWLATNDVAALVVTMPYYGPRRPAGVKTRLLSPNVDQSVEHVRQTVLDCRRATAWLVAQPEVDASKIGVVGTSLGSFMAGLVCAAEPRVRSACMLLGGGQLVDSFAEHPRVAFMVQALKLAGVTLDSLRKQIAPVDPITYADRLKEKRLLLIAASRDDVVPPIAMKRLWEATGKPKIVWLDSTHVGAAFYSFRAMNAVVDFVKQ</sequence>
<dbReference type="Gene3D" id="3.40.50.1820">
    <property type="entry name" value="alpha/beta hydrolase"/>
    <property type="match status" value="1"/>
</dbReference>
<dbReference type="AlphaFoldDB" id="A0A225DPC2"/>
<accession>A0A225DPC2</accession>
<dbReference type="RefSeq" id="WP_088258052.1">
    <property type="nucleotide sequence ID" value="NZ_NIDE01000014.1"/>
</dbReference>
<keyword evidence="3" id="KW-1185">Reference proteome</keyword>
<dbReference type="GO" id="GO:0008236">
    <property type="term" value="F:serine-type peptidase activity"/>
    <property type="evidence" value="ECO:0007669"/>
    <property type="project" value="InterPro"/>
</dbReference>
<dbReference type="PANTHER" id="PTHR22946">
    <property type="entry name" value="DIENELACTONE HYDROLASE DOMAIN-CONTAINING PROTEIN-RELATED"/>
    <property type="match status" value="1"/>
</dbReference>
<dbReference type="SUPFAM" id="SSF53474">
    <property type="entry name" value="alpha/beta-Hydrolases"/>
    <property type="match status" value="1"/>
</dbReference>
<dbReference type="InterPro" id="IPR050261">
    <property type="entry name" value="FrsA_esterase"/>
</dbReference>
<evidence type="ECO:0000259" key="1">
    <source>
        <dbReference type="Pfam" id="PF00326"/>
    </source>
</evidence>
<name>A0A225DPC2_9BACT</name>
<protein>
    <recommendedName>
        <fullName evidence="1">Peptidase S9 prolyl oligopeptidase catalytic domain-containing protein</fullName>
    </recommendedName>
</protein>
<evidence type="ECO:0000313" key="3">
    <source>
        <dbReference type="Proteomes" id="UP000214646"/>
    </source>
</evidence>
<proteinExistence type="predicted"/>
<reference evidence="3" key="1">
    <citation type="submission" date="2017-06" db="EMBL/GenBank/DDBJ databases">
        <title>Genome analysis of Fimbriiglobus ruber SP5, the first member of the order Planctomycetales with confirmed chitinolytic capability.</title>
        <authorList>
            <person name="Ravin N.V."/>
            <person name="Rakitin A.L."/>
            <person name="Ivanova A.A."/>
            <person name="Beletsky A.V."/>
            <person name="Kulichevskaya I.S."/>
            <person name="Mardanov A.V."/>
            <person name="Dedysh S.N."/>
        </authorList>
    </citation>
    <scope>NUCLEOTIDE SEQUENCE [LARGE SCALE GENOMIC DNA]</scope>
    <source>
        <strain evidence="3">SP5</strain>
    </source>
</reference>
<dbReference type="Proteomes" id="UP000214646">
    <property type="component" value="Unassembled WGS sequence"/>
</dbReference>
<dbReference type="OrthoDB" id="9783926at2"/>
<dbReference type="Pfam" id="PF00326">
    <property type="entry name" value="Peptidase_S9"/>
    <property type="match status" value="1"/>
</dbReference>